<keyword evidence="1" id="KW-1133">Transmembrane helix</keyword>
<evidence type="ECO:0000313" key="2">
    <source>
        <dbReference type="EMBL" id="SHF70902.1"/>
    </source>
</evidence>
<dbReference type="OrthoDB" id="750324at2"/>
<feature type="transmembrane region" description="Helical" evidence="1">
    <location>
        <begin position="21"/>
        <end position="42"/>
    </location>
</feature>
<accession>A0A1M5DVQ2</accession>
<organism evidence="2 3">
    <name type="scientific">Pedobacter caeni</name>
    <dbReference type="NCBI Taxonomy" id="288992"/>
    <lineage>
        <taxon>Bacteria</taxon>
        <taxon>Pseudomonadati</taxon>
        <taxon>Bacteroidota</taxon>
        <taxon>Sphingobacteriia</taxon>
        <taxon>Sphingobacteriales</taxon>
        <taxon>Sphingobacteriaceae</taxon>
        <taxon>Pedobacter</taxon>
    </lineage>
</organism>
<keyword evidence="1" id="KW-0812">Transmembrane</keyword>
<dbReference type="EMBL" id="FQUQ01000003">
    <property type="protein sequence ID" value="SHF70902.1"/>
    <property type="molecule type" value="Genomic_DNA"/>
</dbReference>
<dbReference type="AlphaFoldDB" id="A0A1M5DVQ2"/>
<dbReference type="RefSeq" id="WP_073232200.1">
    <property type="nucleotide sequence ID" value="NZ_FQUQ01000003.1"/>
</dbReference>
<keyword evidence="1" id="KW-0472">Membrane</keyword>
<feature type="transmembrane region" description="Helical" evidence="1">
    <location>
        <begin position="62"/>
        <end position="81"/>
    </location>
</feature>
<gene>
    <name evidence="2" type="ORF">SAMN04488522_103399</name>
</gene>
<sequence length="287" mass="32708">MENINWWGIVKGNVLPHLGTIILSMILFISIGFILGIIYNVILWKKKVYTREPKYYNWGVKLYILASMIAFVYFFAHFAIISSARKIIKKEEPRIVSEIYEQGVKQIFNSPEERNKFIKKIQDGAGGMQQGSKLLSADINKYMASKNTGLQLIDNGKNKLSNYLTAKYQDDIYSAGLYGMLLAAGRGHVDLKSLSYEDFNTIVKTLNALDPRDIEKSIKLKLTEEVDGIVSKQMDGLFKGALYLFIAILLVPLVEFFIYRYYTKRQLLKQVEISGQISGQTDKDISV</sequence>
<protein>
    <submittedName>
        <fullName evidence="2">Uncharacterized protein</fullName>
    </submittedName>
</protein>
<dbReference type="Proteomes" id="UP000184287">
    <property type="component" value="Unassembled WGS sequence"/>
</dbReference>
<feature type="transmembrane region" description="Helical" evidence="1">
    <location>
        <begin position="241"/>
        <end position="262"/>
    </location>
</feature>
<name>A0A1M5DVQ2_9SPHI</name>
<evidence type="ECO:0000256" key="1">
    <source>
        <dbReference type="SAM" id="Phobius"/>
    </source>
</evidence>
<keyword evidence="3" id="KW-1185">Reference proteome</keyword>
<evidence type="ECO:0000313" key="3">
    <source>
        <dbReference type="Proteomes" id="UP000184287"/>
    </source>
</evidence>
<reference evidence="3" key="1">
    <citation type="submission" date="2016-11" db="EMBL/GenBank/DDBJ databases">
        <authorList>
            <person name="Varghese N."/>
            <person name="Submissions S."/>
        </authorList>
    </citation>
    <scope>NUCLEOTIDE SEQUENCE [LARGE SCALE GENOMIC DNA]</scope>
    <source>
        <strain evidence="3">DSM 16990</strain>
    </source>
</reference>
<proteinExistence type="predicted"/>